<evidence type="ECO:0000256" key="1">
    <source>
        <dbReference type="ARBA" id="ARBA00022614"/>
    </source>
</evidence>
<dbReference type="GO" id="GO:0051707">
    <property type="term" value="P:response to other organism"/>
    <property type="evidence" value="ECO:0007669"/>
    <property type="project" value="UniProtKB-ARBA"/>
</dbReference>
<feature type="compositionally biased region" description="Basic and acidic residues" evidence="3">
    <location>
        <begin position="264"/>
        <end position="287"/>
    </location>
</feature>
<name>A0AAV3P8C8_LITER</name>
<evidence type="ECO:0000313" key="5">
    <source>
        <dbReference type="Proteomes" id="UP001454036"/>
    </source>
</evidence>
<evidence type="ECO:0000256" key="2">
    <source>
        <dbReference type="ARBA" id="ARBA00022737"/>
    </source>
</evidence>
<reference evidence="4 5" key="1">
    <citation type="submission" date="2024-01" db="EMBL/GenBank/DDBJ databases">
        <title>The complete chloroplast genome sequence of Lithospermum erythrorhizon: insights into the phylogenetic relationship among Boraginaceae species and the maternal lineages of purple gromwells.</title>
        <authorList>
            <person name="Okada T."/>
            <person name="Watanabe K."/>
        </authorList>
    </citation>
    <scope>NUCLEOTIDE SEQUENCE [LARGE SCALE GENOMIC DNA]</scope>
</reference>
<dbReference type="Pfam" id="PF00560">
    <property type="entry name" value="LRR_1"/>
    <property type="match status" value="1"/>
</dbReference>
<dbReference type="PANTHER" id="PTHR46652">
    <property type="entry name" value="LEUCINE-RICH REPEAT AND IQ DOMAIN-CONTAINING PROTEIN 1-RELATED"/>
    <property type="match status" value="1"/>
</dbReference>
<dbReference type="EMBL" id="BAABME010001157">
    <property type="protein sequence ID" value="GAA0147914.1"/>
    <property type="molecule type" value="Genomic_DNA"/>
</dbReference>
<dbReference type="InterPro" id="IPR001611">
    <property type="entry name" value="Leu-rich_rpt"/>
</dbReference>
<dbReference type="InterPro" id="IPR003591">
    <property type="entry name" value="Leu-rich_rpt_typical-subtyp"/>
</dbReference>
<dbReference type="PROSITE" id="PS51450">
    <property type="entry name" value="LRR"/>
    <property type="match status" value="5"/>
</dbReference>
<keyword evidence="1" id="KW-0433">Leucine-rich repeat</keyword>
<proteinExistence type="predicted"/>
<keyword evidence="5" id="KW-1185">Reference proteome</keyword>
<gene>
    <name evidence="4" type="ORF">LIER_07497</name>
</gene>
<dbReference type="SUPFAM" id="SSF52058">
    <property type="entry name" value="L domain-like"/>
    <property type="match status" value="1"/>
</dbReference>
<keyword evidence="2" id="KW-0677">Repeat</keyword>
<protein>
    <submittedName>
        <fullName evidence="4">Uncharacterized protein</fullName>
    </submittedName>
</protein>
<dbReference type="InterPro" id="IPR050836">
    <property type="entry name" value="SDS22/Internalin_LRR"/>
</dbReference>
<evidence type="ECO:0000313" key="4">
    <source>
        <dbReference type="EMBL" id="GAA0147914.1"/>
    </source>
</evidence>
<dbReference type="Pfam" id="PF13855">
    <property type="entry name" value="LRR_8"/>
    <property type="match status" value="1"/>
</dbReference>
<sequence length="489" mass="54211">MAVLRSTQILQEKNTNDPNSVTSLSLTHKALTDVSCLGEFKNLERLDLSFNSLTSLEGLKSCQNLKWLSVANNKLESLKGIETLTKILVLNAGKNKLKSMSEVGSLVGLRALILNDNEIVSICKLDQMKDLNTLVLSRNPVCEIGESLAKAKSMTKLSLSNCQLGKIGSSLKSCTELKELRLAHNDIKTLPEELVHNRKLQNLDVGNNLITKGSDLKVLTSLIYLKTLNLQGNPIAEKESLAKKVKKMLPNLKVFNTKLTEKRNKKESDVLDSPDYKGKPGVRKDIDMDASSVPKKSKKHLLGDQSTDMLMSNLRDQEVKGSSSKKQKTNEQLYKERSDQMETSIVDSQSKKKLKKLQDNGINISENVELPGEDPDVTIEAKRKKDKAGKRINDKAIDIYDNTDIVEKALVKKSKGKVKSRESKVLDHDKMDVDDANESIDKKFVQNSNASVVIDKKKGKNKKKRMAAEALLFSPDAEVGLGGPSTWDA</sequence>
<dbReference type="SMART" id="SM00365">
    <property type="entry name" value="LRR_SD22"/>
    <property type="match status" value="5"/>
</dbReference>
<dbReference type="AlphaFoldDB" id="A0AAV3P8C8"/>
<feature type="region of interest" description="Disordered" evidence="3">
    <location>
        <begin position="264"/>
        <end position="347"/>
    </location>
</feature>
<dbReference type="InterPro" id="IPR032675">
    <property type="entry name" value="LRR_dom_sf"/>
</dbReference>
<dbReference type="PANTHER" id="PTHR46652:SF7">
    <property type="entry name" value="LEUCINE-RICH REPEAT AND IQ DOMAIN-CONTAINING PROTEIN 1"/>
    <property type="match status" value="1"/>
</dbReference>
<dbReference type="Gene3D" id="3.80.10.10">
    <property type="entry name" value="Ribonuclease Inhibitor"/>
    <property type="match status" value="2"/>
</dbReference>
<comment type="caution">
    <text evidence="4">The sequence shown here is derived from an EMBL/GenBank/DDBJ whole genome shotgun (WGS) entry which is preliminary data.</text>
</comment>
<organism evidence="4 5">
    <name type="scientific">Lithospermum erythrorhizon</name>
    <name type="common">Purple gromwell</name>
    <name type="synonym">Lithospermum officinale var. erythrorhizon</name>
    <dbReference type="NCBI Taxonomy" id="34254"/>
    <lineage>
        <taxon>Eukaryota</taxon>
        <taxon>Viridiplantae</taxon>
        <taxon>Streptophyta</taxon>
        <taxon>Embryophyta</taxon>
        <taxon>Tracheophyta</taxon>
        <taxon>Spermatophyta</taxon>
        <taxon>Magnoliopsida</taxon>
        <taxon>eudicotyledons</taxon>
        <taxon>Gunneridae</taxon>
        <taxon>Pentapetalae</taxon>
        <taxon>asterids</taxon>
        <taxon>lamiids</taxon>
        <taxon>Boraginales</taxon>
        <taxon>Boraginaceae</taxon>
        <taxon>Boraginoideae</taxon>
        <taxon>Lithospermeae</taxon>
        <taxon>Lithospermum</taxon>
    </lineage>
</organism>
<dbReference type="SMART" id="SM00369">
    <property type="entry name" value="LRR_TYP"/>
    <property type="match status" value="3"/>
</dbReference>
<dbReference type="GO" id="GO:0006952">
    <property type="term" value="P:defense response"/>
    <property type="evidence" value="ECO:0007669"/>
    <property type="project" value="UniProtKB-ARBA"/>
</dbReference>
<accession>A0AAV3P8C8</accession>
<dbReference type="Proteomes" id="UP001454036">
    <property type="component" value="Unassembled WGS sequence"/>
</dbReference>
<evidence type="ECO:0000256" key="3">
    <source>
        <dbReference type="SAM" id="MobiDB-lite"/>
    </source>
</evidence>